<dbReference type="InterPro" id="IPR014001">
    <property type="entry name" value="Helicase_ATP-bd"/>
</dbReference>
<keyword evidence="10" id="KW-0539">Nucleus</keyword>
<keyword evidence="7" id="KW-0067">ATP-binding</keyword>
<feature type="region of interest" description="Disordered" evidence="14">
    <location>
        <begin position="1221"/>
        <end position="1294"/>
    </location>
</feature>
<dbReference type="CDD" id="cd18794">
    <property type="entry name" value="SF2_C_RecQ"/>
    <property type="match status" value="1"/>
</dbReference>
<keyword evidence="6 18" id="KW-0347">Helicase</keyword>
<dbReference type="GO" id="GO:0031422">
    <property type="term" value="C:RecQ family helicase-topoisomerase III complex"/>
    <property type="evidence" value="ECO:0007669"/>
    <property type="project" value="EnsemblFungi"/>
</dbReference>
<comment type="catalytic activity">
    <reaction evidence="11">
        <text>Couples ATP hydrolysis with the unwinding of duplex DNA by translocating in the 3'-5' direction.</text>
        <dbReference type="EC" id="5.6.2.4"/>
    </reaction>
</comment>
<dbReference type="SUPFAM" id="SSF52540">
    <property type="entry name" value="P-loop containing nucleoside triphosphate hydrolases"/>
    <property type="match status" value="1"/>
</dbReference>
<dbReference type="eggNOG" id="KOG0351">
    <property type="taxonomic scope" value="Eukaryota"/>
</dbReference>
<dbReference type="Gene3D" id="3.40.50.300">
    <property type="entry name" value="P-loop containing nucleotide triphosphate hydrolases"/>
    <property type="match status" value="2"/>
</dbReference>
<dbReference type="OrthoDB" id="10261556at2759"/>
<evidence type="ECO:0000256" key="14">
    <source>
        <dbReference type="SAM" id="MobiDB-lite"/>
    </source>
</evidence>
<dbReference type="GO" id="GO:0005730">
    <property type="term" value="C:nucleolus"/>
    <property type="evidence" value="ECO:0007669"/>
    <property type="project" value="EnsemblFungi"/>
</dbReference>
<dbReference type="GO" id="GO:0070914">
    <property type="term" value="P:UV-damage excision repair"/>
    <property type="evidence" value="ECO:0007669"/>
    <property type="project" value="EnsemblFungi"/>
</dbReference>
<feature type="domain" description="Helicase ATP-binding" evidence="16">
    <location>
        <begin position="482"/>
        <end position="661"/>
    </location>
</feature>
<dbReference type="Gene3D" id="1.10.10.10">
    <property type="entry name" value="Winged helix-like DNA-binding domain superfamily/Winged helix DNA-binding domain"/>
    <property type="match status" value="1"/>
</dbReference>
<dbReference type="GO" id="GO:0071140">
    <property type="term" value="P:resolution of mitotic recombination intermediates"/>
    <property type="evidence" value="ECO:0007669"/>
    <property type="project" value="EnsemblFungi"/>
</dbReference>
<dbReference type="GO" id="GO:0031573">
    <property type="term" value="P:mitotic intra-S DNA damage checkpoint signaling"/>
    <property type="evidence" value="ECO:0007669"/>
    <property type="project" value="EnsemblFungi"/>
</dbReference>
<dbReference type="GO" id="GO:0009378">
    <property type="term" value="F:four-way junction helicase activity"/>
    <property type="evidence" value="ECO:0007669"/>
    <property type="project" value="TreeGrafter"/>
</dbReference>
<reference evidence="18 19" key="1">
    <citation type="journal article" date="2011" name="Science">
        <title>Comparative functional genomics of the fission yeasts.</title>
        <authorList>
            <person name="Rhind N."/>
            <person name="Chen Z."/>
            <person name="Yassour M."/>
            <person name="Thompson D.A."/>
            <person name="Haas B.J."/>
            <person name="Habib N."/>
            <person name="Wapinski I."/>
            <person name="Roy S."/>
            <person name="Lin M.F."/>
            <person name="Heiman D.I."/>
            <person name="Young S.K."/>
            <person name="Furuya K."/>
            <person name="Guo Y."/>
            <person name="Pidoux A."/>
            <person name="Chen H.M."/>
            <person name="Robbertse B."/>
            <person name="Goldberg J.M."/>
            <person name="Aoki K."/>
            <person name="Bayne E.H."/>
            <person name="Berlin A.M."/>
            <person name="Desjardins C.A."/>
            <person name="Dobbs E."/>
            <person name="Dukaj L."/>
            <person name="Fan L."/>
            <person name="FitzGerald M.G."/>
            <person name="French C."/>
            <person name="Gujja S."/>
            <person name="Hansen K."/>
            <person name="Keifenheim D."/>
            <person name="Levin J.Z."/>
            <person name="Mosher R.A."/>
            <person name="Mueller C.A."/>
            <person name="Pfiffner J."/>
            <person name="Priest M."/>
            <person name="Russ C."/>
            <person name="Smialowska A."/>
            <person name="Swoboda P."/>
            <person name="Sykes S.M."/>
            <person name="Vaughn M."/>
            <person name="Vengrova S."/>
            <person name="Yoder R."/>
            <person name="Zeng Q."/>
            <person name="Allshire R."/>
            <person name="Baulcombe D."/>
            <person name="Birren B.W."/>
            <person name="Brown W."/>
            <person name="Ekwall K."/>
            <person name="Kellis M."/>
            <person name="Leatherwood J."/>
            <person name="Levin H."/>
            <person name="Margalit H."/>
            <person name="Martienssen R."/>
            <person name="Nieduszynski C.A."/>
            <person name="Spatafora J.W."/>
            <person name="Friedman N."/>
            <person name="Dalgaard J.Z."/>
            <person name="Baumann P."/>
            <person name="Niki H."/>
            <person name="Regev A."/>
            <person name="Nusbaum C."/>
        </authorList>
    </citation>
    <scope>NUCLEOTIDE SEQUENCE [LARGE SCALE GENOMIC DNA]</scope>
    <source>
        <strain evidence="19">yFS286</strain>
    </source>
</reference>
<evidence type="ECO:0000256" key="9">
    <source>
        <dbReference type="ARBA" id="ARBA00023235"/>
    </source>
</evidence>
<dbReference type="InterPro" id="IPR011545">
    <property type="entry name" value="DEAD/DEAH_box_helicase_dom"/>
</dbReference>
<evidence type="ECO:0000259" key="16">
    <source>
        <dbReference type="PROSITE" id="PS51192"/>
    </source>
</evidence>
<evidence type="ECO:0000256" key="12">
    <source>
        <dbReference type="ARBA" id="ARBA00034808"/>
    </source>
</evidence>
<feature type="compositionally biased region" description="Basic and acidic residues" evidence="14">
    <location>
        <begin position="345"/>
        <end position="354"/>
    </location>
</feature>
<dbReference type="GO" id="GO:0043138">
    <property type="term" value="F:3'-5' DNA helicase activity"/>
    <property type="evidence" value="ECO:0007669"/>
    <property type="project" value="UniProtKB-EC"/>
</dbReference>
<dbReference type="Gene3D" id="1.10.150.80">
    <property type="entry name" value="HRDC domain"/>
    <property type="match status" value="1"/>
</dbReference>
<dbReference type="GO" id="GO:0000228">
    <property type="term" value="C:nuclear chromosome"/>
    <property type="evidence" value="ECO:0007669"/>
    <property type="project" value="EnsemblFungi"/>
</dbReference>
<dbReference type="EMBL" id="KE503206">
    <property type="protein sequence ID" value="EPX74582.1"/>
    <property type="molecule type" value="Genomic_DNA"/>
</dbReference>
<sequence length="1294" mass="146445">MVVTKTNLNQHLDWFFRNGPQKIEYNKQPSGSLNFDNVSIDCSQKSTLAPIKPANPPKSNVLDMFNEQDAIDLTEDIPKSPLLKRQSSFGDSDKHNPKRARSTKTVDSEEEFDDVDEEFLRAAEMEAFQKQPGYAPTIAEDSPLSESASNFKPHVDNQRNNDELLNGRGSYCTPVDQNNNNNNTHTVTPVRQSSIPENQRSLTATPNSSSISLDFCSWPRDNLQHYLEILREEKSELSDRIIEMMENDPTSMRFKEWIPKRDVLSRKISLVHDAISNTEYPLQPSNITTPSKEQERELGPTFPSTFVPESVIKQKEFPHAPPFSGNFTNEKVTATPTTSKAPRNFTEEPYEKDISSTDIDSFEFNDADISFPATDPIQDIPSSPNEVLLVDADNSGYANDNQNINTNETRLENVPLREIRNDRLNINNATQSKNEDMDKNHLVQLPPKTDPALNHKWSSELLHVLKHTFHLKGFRNNQLDAINGTLSGRDVFVLMPTGGGKSLCYQLPAVLEDGVTRGVTLVVSPLLSLMQDQLEHLRKINIPSLPLSGEQPADERRKVISFLMAEKVMVKLLYVTPEGLASNGAITRVLKNLYDRKLLARIVIDEAHCVSHWGHDFRPDYKQLGALRDSYRGVPLMALTATANEVVKKDIINTLRMDHCLELKSSFNRPNLFYEIRPKKDLYTELYRFLSNGHMHESGIIYCLSRTSCEQVADKLRKEYGLKAWYYHAGIDKNERQRIQSEWQAGNYNIIVATIAFGMGVDKGDVRFVIHHSFPKSLEGYYQETGRAGRDGKPAHCIMFYSYKDHVTFQRLIMSGDGDAETKDRQRHMLRQVIQFCENKSDCRRKQILAYFGESFDRAQCSRGCDICCEEATYIKKDMTDIAAKAIKLIRSLSGKTTLLQLIDVFRGSKGAKIIENGWDRLEGAGDGKSLNRGDSERLFHQLVAEGIFVEKVEANRRGFVSAYVFPGRQTLLNAVIAGKHRVILEIKQESSNSGNESRSLTRSNTLPNMTKNHASAVKTNSTTSNHEQFLGNDDIYDSQLAPNNIRREIITGRQTNPDNFSANTFMSEYEMDIMNRCFAELKALRSNLMALNDSRVGTYFTDAMLYSMAQKLPRNTTELKEIHGVSGERAERVGPQFLQIIQKYIDEKDQNLAGTELDPTVESINVDEFDNIDVLDFQPEGDGNDVDENFSDYQPSSPLDEASATQKNDILNFMCSQSFSQYEPRPTSQSTNASNPSSYRRGGSRGGRSTRGSRGRRVMPQRRKRPANSQSRPRKASSSSSSFIRPMVRQNYS</sequence>
<dbReference type="GO" id="GO:1990426">
    <property type="term" value="P:mitotic recombination-dependent replication fork processing"/>
    <property type="evidence" value="ECO:0007669"/>
    <property type="project" value="EnsemblFungi"/>
</dbReference>
<evidence type="ECO:0000256" key="11">
    <source>
        <dbReference type="ARBA" id="ARBA00034617"/>
    </source>
</evidence>
<dbReference type="InterPro" id="IPR044876">
    <property type="entry name" value="HRDC_dom_sf"/>
</dbReference>
<dbReference type="PROSITE" id="PS51192">
    <property type="entry name" value="HELICASE_ATP_BIND_1"/>
    <property type="match status" value="1"/>
</dbReference>
<protein>
    <recommendedName>
        <fullName evidence="12">DNA 3'-5' helicase</fullName>
        <ecNumber evidence="12">5.6.2.4</ecNumber>
    </recommendedName>
</protein>
<dbReference type="InterPro" id="IPR002121">
    <property type="entry name" value="HRDC_dom"/>
</dbReference>
<evidence type="ECO:0000256" key="6">
    <source>
        <dbReference type="ARBA" id="ARBA00022806"/>
    </source>
</evidence>
<dbReference type="SMART" id="SM00487">
    <property type="entry name" value="DEXDc"/>
    <property type="match status" value="1"/>
</dbReference>
<feature type="coiled-coil region" evidence="13">
    <location>
        <begin position="220"/>
        <end position="247"/>
    </location>
</feature>
<dbReference type="Pfam" id="PF00270">
    <property type="entry name" value="DEAD"/>
    <property type="match status" value="1"/>
</dbReference>
<feature type="compositionally biased region" description="Polar residues" evidence="14">
    <location>
        <begin position="1192"/>
        <end position="1204"/>
    </location>
</feature>
<keyword evidence="19" id="KW-1185">Reference proteome</keyword>
<dbReference type="FunFam" id="3.40.50.300:FF:000340">
    <property type="entry name" value="Bloom syndrome, RecQ helicase"/>
    <property type="match status" value="1"/>
</dbReference>
<dbReference type="RefSeq" id="XP_013016013.1">
    <property type="nucleotide sequence ID" value="XM_013160559.1"/>
</dbReference>
<keyword evidence="4" id="KW-0547">Nucleotide-binding</keyword>
<dbReference type="PROSITE" id="PS51194">
    <property type="entry name" value="HELICASE_CTER"/>
    <property type="match status" value="1"/>
</dbReference>
<evidence type="ECO:0000313" key="18">
    <source>
        <dbReference type="EMBL" id="EPX74582.1"/>
    </source>
</evidence>
<dbReference type="SMART" id="SM00341">
    <property type="entry name" value="HRDC"/>
    <property type="match status" value="1"/>
</dbReference>
<feature type="region of interest" description="Disordered" evidence="14">
    <location>
        <begin position="173"/>
        <end position="206"/>
    </location>
</feature>
<dbReference type="InterPro" id="IPR018982">
    <property type="entry name" value="RQC_domain"/>
</dbReference>
<keyword evidence="8" id="KW-0238">DNA-binding</keyword>
<evidence type="ECO:0000256" key="1">
    <source>
        <dbReference type="ARBA" id="ARBA00001947"/>
    </source>
</evidence>
<feature type="region of interest" description="Disordered" evidence="14">
    <location>
        <begin position="1178"/>
        <end position="1204"/>
    </location>
</feature>
<evidence type="ECO:0000256" key="2">
    <source>
        <dbReference type="ARBA" id="ARBA00004123"/>
    </source>
</evidence>
<keyword evidence="5" id="KW-0378">Hydrolase</keyword>
<dbReference type="OMA" id="GCDICCE"/>
<dbReference type="PANTHER" id="PTHR13710">
    <property type="entry name" value="DNA HELICASE RECQ FAMILY MEMBER"/>
    <property type="match status" value="1"/>
</dbReference>
<proteinExistence type="inferred from homology"/>
<dbReference type="InterPro" id="IPR027417">
    <property type="entry name" value="P-loop_NTPase"/>
</dbReference>
<feature type="domain" description="Helicase C-terminal" evidence="17">
    <location>
        <begin position="682"/>
        <end position="830"/>
    </location>
</feature>
<feature type="region of interest" description="Disordered" evidence="14">
    <location>
        <begin position="317"/>
        <end position="354"/>
    </location>
</feature>
<evidence type="ECO:0000256" key="8">
    <source>
        <dbReference type="ARBA" id="ARBA00023125"/>
    </source>
</evidence>
<dbReference type="GO" id="GO:0006301">
    <property type="term" value="P:DNA damage tolerance"/>
    <property type="evidence" value="ECO:0007669"/>
    <property type="project" value="EnsemblFungi"/>
</dbReference>
<dbReference type="GO" id="GO:0000729">
    <property type="term" value="P:DNA double-strand break processing"/>
    <property type="evidence" value="ECO:0007669"/>
    <property type="project" value="EnsemblFungi"/>
</dbReference>
<dbReference type="PANTHER" id="PTHR13710:SF153">
    <property type="entry name" value="RECQ-LIKE DNA HELICASE BLM"/>
    <property type="match status" value="1"/>
</dbReference>
<dbReference type="GO" id="GO:0005737">
    <property type="term" value="C:cytoplasm"/>
    <property type="evidence" value="ECO:0007669"/>
    <property type="project" value="TreeGrafter"/>
</dbReference>
<dbReference type="CDD" id="cd17920">
    <property type="entry name" value="DEXHc_RecQ"/>
    <property type="match status" value="1"/>
</dbReference>
<evidence type="ECO:0000256" key="13">
    <source>
        <dbReference type="SAM" id="Coils"/>
    </source>
</evidence>
<comment type="cofactor">
    <cofactor evidence="1">
        <name>Zn(2+)</name>
        <dbReference type="ChEBI" id="CHEBI:29105"/>
    </cofactor>
</comment>
<dbReference type="InterPro" id="IPR010997">
    <property type="entry name" value="HRDC-like_sf"/>
</dbReference>
<dbReference type="GeneID" id="25031043"/>
<evidence type="ECO:0000256" key="3">
    <source>
        <dbReference type="ARBA" id="ARBA00005446"/>
    </source>
</evidence>
<name>S9Q3D3_SCHOY</name>
<evidence type="ECO:0000256" key="4">
    <source>
        <dbReference type="ARBA" id="ARBA00022741"/>
    </source>
</evidence>
<evidence type="ECO:0000259" key="17">
    <source>
        <dbReference type="PROSITE" id="PS51194"/>
    </source>
</evidence>
<dbReference type="EC" id="5.6.2.4" evidence="12"/>
<dbReference type="Pfam" id="PF00570">
    <property type="entry name" value="HRDC"/>
    <property type="match status" value="1"/>
</dbReference>
<comment type="subcellular location">
    <subcellularLocation>
        <location evidence="2">Nucleus</location>
    </subcellularLocation>
</comment>
<accession>S9Q3D3</accession>
<dbReference type="GO" id="GO:0000724">
    <property type="term" value="P:double-strand break repair via homologous recombination"/>
    <property type="evidence" value="ECO:0007669"/>
    <property type="project" value="EnsemblFungi"/>
</dbReference>
<dbReference type="Pfam" id="PF09382">
    <property type="entry name" value="RQC"/>
    <property type="match status" value="1"/>
</dbReference>
<feature type="region of interest" description="Disordered" evidence="14">
    <location>
        <begin position="990"/>
        <end position="1030"/>
    </location>
</feature>
<dbReference type="Pfam" id="PF00271">
    <property type="entry name" value="Helicase_C"/>
    <property type="match status" value="1"/>
</dbReference>
<feature type="domain" description="HRDC" evidence="15">
    <location>
        <begin position="1072"/>
        <end position="1152"/>
    </location>
</feature>
<feature type="compositionally biased region" description="Polar residues" evidence="14">
    <location>
        <begin position="1221"/>
        <end position="1237"/>
    </location>
</feature>
<evidence type="ECO:0000256" key="10">
    <source>
        <dbReference type="ARBA" id="ARBA00023242"/>
    </source>
</evidence>
<evidence type="ECO:0000256" key="5">
    <source>
        <dbReference type="ARBA" id="ARBA00022801"/>
    </source>
</evidence>
<evidence type="ECO:0000259" key="15">
    <source>
        <dbReference type="PROSITE" id="PS50967"/>
    </source>
</evidence>
<feature type="compositionally biased region" description="Basic residues" evidence="14">
    <location>
        <begin position="1252"/>
        <end position="1267"/>
    </location>
</feature>
<dbReference type="Proteomes" id="UP000016088">
    <property type="component" value="Unassembled WGS sequence"/>
</dbReference>
<dbReference type="SMART" id="SM00956">
    <property type="entry name" value="RQC"/>
    <property type="match status" value="1"/>
</dbReference>
<comment type="similarity">
    <text evidence="3">Belongs to the helicase family. RecQ subfamily.</text>
</comment>
<dbReference type="SUPFAM" id="SSF47819">
    <property type="entry name" value="HRDC-like"/>
    <property type="match status" value="1"/>
</dbReference>
<dbReference type="FunFam" id="3.40.50.300:FF:000296">
    <property type="entry name" value="ATP-dependent DNA helicase RecQ"/>
    <property type="match status" value="1"/>
</dbReference>
<evidence type="ECO:0000313" key="19">
    <source>
        <dbReference type="Proteomes" id="UP000016088"/>
    </source>
</evidence>
<dbReference type="GO" id="GO:0003677">
    <property type="term" value="F:DNA binding"/>
    <property type="evidence" value="ECO:0007669"/>
    <property type="project" value="UniProtKB-KW"/>
</dbReference>
<dbReference type="SUPFAM" id="SSF46785">
    <property type="entry name" value="Winged helix' DNA-binding domain"/>
    <property type="match status" value="1"/>
</dbReference>
<dbReference type="VEuPathDB" id="FungiDB:SOCG_02065"/>
<evidence type="ECO:0000256" key="7">
    <source>
        <dbReference type="ARBA" id="ARBA00022840"/>
    </source>
</evidence>
<feature type="compositionally biased region" description="Polar residues" evidence="14">
    <location>
        <begin position="990"/>
        <end position="1028"/>
    </location>
</feature>
<dbReference type="SMART" id="SM00490">
    <property type="entry name" value="HELICc"/>
    <property type="match status" value="1"/>
</dbReference>
<dbReference type="GO" id="GO:0035861">
    <property type="term" value="C:site of double-strand break"/>
    <property type="evidence" value="ECO:0007669"/>
    <property type="project" value="EnsemblFungi"/>
</dbReference>
<keyword evidence="13" id="KW-0175">Coiled coil</keyword>
<organism evidence="18 19">
    <name type="scientific">Schizosaccharomyces octosporus (strain yFS286)</name>
    <name type="common">Fission yeast</name>
    <name type="synonym">Octosporomyces octosporus</name>
    <dbReference type="NCBI Taxonomy" id="483514"/>
    <lineage>
        <taxon>Eukaryota</taxon>
        <taxon>Fungi</taxon>
        <taxon>Dikarya</taxon>
        <taxon>Ascomycota</taxon>
        <taxon>Taphrinomycotina</taxon>
        <taxon>Schizosaccharomycetes</taxon>
        <taxon>Schizosaccharomycetales</taxon>
        <taxon>Schizosaccharomycetaceae</taxon>
        <taxon>Schizosaccharomyces</taxon>
    </lineage>
</organism>
<feature type="compositionally biased region" description="Polar residues" evidence="14">
    <location>
        <begin position="184"/>
        <end position="206"/>
    </location>
</feature>
<dbReference type="GO" id="GO:0016787">
    <property type="term" value="F:hydrolase activity"/>
    <property type="evidence" value="ECO:0007669"/>
    <property type="project" value="UniProtKB-KW"/>
</dbReference>
<keyword evidence="9" id="KW-0413">Isomerase</keyword>
<dbReference type="InterPro" id="IPR001650">
    <property type="entry name" value="Helicase_C-like"/>
</dbReference>
<dbReference type="PROSITE" id="PS50967">
    <property type="entry name" value="HRDC"/>
    <property type="match status" value="1"/>
</dbReference>
<dbReference type="HOGENOM" id="CLU_001103_22_3_1"/>
<dbReference type="InterPro" id="IPR004589">
    <property type="entry name" value="DNA_helicase_ATP-dep_RecQ"/>
</dbReference>
<dbReference type="InterPro" id="IPR036390">
    <property type="entry name" value="WH_DNA-bd_sf"/>
</dbReference>
<dbReference type="PROSITE" id="PS00690">
    <property type="entry name" value="DEAH_ATP_HELICASE"/>
    <property type="match status" value="1"/>
</dbReference>
<dbReference type="InterPro" id="IPR036388">
    <property type="entry name" value="WH-like_DNA-bd_sf"/>
</dbReference>
<gene>
    <name evidence="18" type="ORF">SOCG_02065</name>
</gene>
<feature type="region of interest" description="Disordered" evidence="14">
    <location>
        <begin position="73"/>
        <end position="113"/>
    </location>
</feature>
<dbReference type="GO" id="GO:0043007">
    <property type="term" value="P:maintenance of rDNA"/>
    <property type="evidence" value="ECO:0007669"/>
    <property type="project" value="EnsemblFungi"/>
</dbReference>
<dbReference type="Pfam" id="PF16124">
    <property type="entry name" value="RecQ_Zn_bind"/>
    <property type="match status" value="1"/>
</dbReference>
<dbReference type="NCBIfam" id="TIGR00614">
    <property type="entry name" value="recQ_fam"/>
    <property type="match status" value="1"/>
</dbReference>
<dbReference type="InterPro" id="IPR032284">
    <property type="entry name" value="RecQ_Zn-bd"/>
</dbReference>
<dbReference type="InterPro" id="IPR002464">
    <property type="entry name" value="DNA/RNA_helicase_DEAH_CS"/>
</dbReference>
<feature type="compositionally biased region" description="Polar residues" evidence="14">
    <location>
        <begin position="325"/>
        <end position="341"/>
    </location>
</feature>
<dbReference type="GO" id="GO:0005524">
    <property type="term" value="F:ATP binding"/>
    <property type="evidence" value="ECO:0007669"/>
    <property type="project" value="UniProtKB-KW"/>
</dbReference>